<dbReference type="KEGG" id="hdi:HDIA_3356"/>
<evidence type="ECO:0000313" key="3">
    <source>
        <dbReference type="Proteomes" id="UP000223606"/>
    </source>
</evidence>
<keyword evidence="1" id="KW-0812">Transmembrane</keyword>
<name>A0A2C9D9C1_9HYPH</name>
<gene>
    <name evidence="2" type="ORF">HDIA_3356</name>
</gene>
<accession>A0A2C9D9C1</accession>
<organism evidence="2 3">
    <name type="scientific">Hartmannibacter diazotrophicus</name>
    <dbReference type="NCBI Taxonomy" id="1482074"/>
    <lineage>
        <taxon>Bacteria</taxon>
        <taxon>Pseudomonadati</taxon>
        <taxon>Pseudomonadota</taxon>
        <taxon>Alphaproteobacteria</taxon>
        <taxon>Hyphomicrobiales</taxon>
        <taxon>Pleomorphomonadaceae</taxon>
        <taxon>Hartmannibacter</taxon>
    </lineage>
</organism>
<keyword evidence="1" id="KW-1133">Transmembrane helix</keyword>
<proteinExistence type="predicted"/>
<dbReference type="OrthoDB" id="8454943at2"/>
<evidence type="ECO:0000256" key="1">
    <source>
        <dbReference type="SAM" id="Phobius"/>
    </source>
</evidence>
<reference evidence="3" key="1">
    <citation type="submission" date="2017-09" db="EMBL/GenBank/DDBJ databases">
        <title>Genome sequence of Nannocystis excedens DSM 71.</title>
        <authorList>
            <person name="Blom J."/>
        </authorList>
    </citation>
    <scope>NUCLEOTIDE SEQUENCE [LARGE SCALE GENOMIC DNA]</scope>
    <source>
        <strain evidence="3">type strain: E19</strain>
    </source>
</reference>
<sequence length="66" mass="7085">MLKVAVLIWIMLGVTLAGSFVTVIVTVPSLYADGMRLIPLVAGAGFLLAMPLAFLVAKRIYTSPRH</sequence>
<protein>
    <recommendedName>
        <fullName evidence="4">CTP synthetase</fullName>
    </recommendedName>
</protein>
<keyword evidence="1" id="KW-0472">Membrane</keyword>
<dbReference type="Proteomes" id="UP000223606">
    <property type="component" value="Chromosome 1"/>
</dbReference>
<evidence type="ECO:0000313" key="2">
    <source>
        <dbReference type="EMBL" id="SON56897.1"/>
    </source>
</evidence>
<feature type="transmembrane region" description="Helical" evidence="1">
    <location>
        <begin position="7"/>
        <end position="31"/>
    </location>
</feature>
<dbReference type="RefSeq" id="WP_099557226.1">
    <property type="nucleotide sequence ID" value="NZ_LT960614.1"/>
</dbReference>
<keyword evidence="3" id="KW-1185">Reference proteome</keyword>
<dbReference type="EMBL" id="LT960614">
    <property type="protein sequence ID" value="SON56897.1"/>
    <property type="molecule type" value="Genomic_DNA"/>
</dbReference>
<evidence type="ECO:0008006" key="4">
    <source>
        <dbReference type="Google" id="ProtNLM"/>
    </source>
</evidence>
<dbReference type="AlphaFoldDB" id="A0A2C9D9C1"/>
<feature type="transmembrane region" description="Helical" evidence="1">
    <location>
        <begin position="37"/>
        <end position="57"/>
    </location>
</feature>